<name>A0ABS7JVY2_9SPHN</name>
<organism evidence="1 2">
    <name type="scientific">Qipengyuania mesophila</name>
    <dbReference type="NCBI Taxonomy" id="2867246"/>
    <lineage>
        <taxon>Bacteria</taxon>
        <taxon>Pseudomonadati</taxon>
        <taxon>Pseudomonadota</taxon>
        <taxon>Alphaproteobacteria</taxon>
        <taxon>Sphingomonadales</taxon>
        <taxon>Erythrobacteraceae</taxon>
        <taxon>Qipengyuania</taxon>
    </lineage>
</organism>
<sequence length="298" mass="32873">MPRVIANTQAGTASLAETIDALAQGFDPRDEASTLEAAAALERLANNRHFLGDLLVAQLRERHRDAFEDSAYGPQAIVLSPLRGGCFLRANIWPSEEESCFRSSGARSFVYGIPHDHNFDFLTAGYFGPGYRSDYYEIDYEAIAGFSGEEVPLRFAERSALHEGKLMHYRAHVDVHAQLPPVTTSVSLNVMRVDAGQDWFDQYGFDLERSAVARILNPSASETFLRCAVALGDAEALDLAECFGRTHPSARMRLASFEARSGLLDCDADRDGLWREAERAGSLMLAGEARLRRAAIQP</sequence>
<evidence type="ECO:0000313" key="1">
    <source>
        <dbReference type="EMBL" id="MBX7501815.1"/>
    </source>
</evidence>
<proteinExistence type="predicted"/>
<accession>A0ABS7JVY2</accession>
<gene>
    <name evidence="1" type="ORF">K3181_10220</name>
</gene>
<reference evidence="1 2" key="1">
    <citation type="submission" date="2021-08" db="EMBL/GenBank/DDBJ databases">
        <title>Comparative Genomics Analysis of the Genus Qipengyuania Reveals Extensive Genetic Diversity and Metabolic Versatility, Including the Description of Fifteen Novel Species.</title>
        <authorList>
            <person name="Liu Y."/>
        </authorList>
    </citation>
    <scope>NUCLEOTIDE SEQUENCE [LARGE SCALE GENOMIC DNA]</scope>
    <source>
        <strain evidence="1 2">YG27</strain>
    </source>
</reference>
<dbReference type="EMBL" id="JAIGNU010000002">
    <property type="protein sequence ID" value="MBX7501815.1"/>
    <property type="molecule type" value="Genomic_DNA"/>
</dbReference>
<dbReference type="Proteomes" id="UP000782554">
    <property type="component" value="Unassembled WGS sequence"/>
</dbReference>
<keyword evidence="2" id="KW-1185">Reference proteome</keyword>
<protein>
    <submittedName>
        <fullName evidence="1">Transposase</fullName>
    </submittedName>
</protein>
<dbReference type="RefSeq" id="WP_221603015.1">
    <property type="nucleotide sequence ID" value="NZ_JAIGNU010000002.1"/>
</dbReference>
<evidence type="ECO:0000313" key="2">
    <source>
        <dbReference type="Proteomes" id="UP000782554"/>
    </source>
</evidence>
<comment type="caution">
    <text evidence="1">The sequence shown here is derived from an EMBL/GenBank/DDBJ whole genome shotgun (WGS) entry which is preliminary data.</text>
</comment>